<dbReference type="EMBL" id="SOMN01000003">
    <property type="protein sequence ID" value="TFE29960.1"/>
    <property type="molecule type" value="Genomic_DNA"/>
</dbReference>
<reference evidence="2 3" key="1">
    <citation type="submission" date="2019-03" db="EMBL/GenBank/DDBJ databases">
        <title>Cohnella endophytica sp. nov., a novel endophytic bacterium isolated from bark of Sonneratia apetala.</title>
        <authorList>
            <person name="Tuo L."/>
        </authorList>
    </citation>
    <scope>NUCLEOTIDE SEQUENCE [LARGE SCALE GENOMIC DNA]</scope>
    <source>
        <strain evidence="2 3">CCTCC AB 208254</strain>
    </source>
</reference>
<proteinExistence type="predicted"/>
<name>A0A4Y8M5Z3_9BACL</name>
<feature type="transmembrane region" description="Helical" evidence="1">
    <location>
        <begin position="72"/>
        <end position="92"/>
    </location>
</feature>
<evidence type="ECO:0000256" key="1">
    <source>
        <dbReference type="SAM" id="Phobius"/>
    </source>
</evidence>
<comment type="caution">
    <text evidence="2">The sequence shown here is derived from an EMBL/GenBank/DDBJ whole genome shotgun (WGS) entry which is preliminary data.</text>
</comment>
<sequence length="98" mass="10790">MKEDGDSSSVWSRYVAAKQTAFGPPKESGEPLTLEELEAAIAQTAASSGLPEIGLPPRAVVHPVKRSQVSRWFYLFLVVLFSSLVVGLVWWGREHYSS</sequence>
<dbReference type="Proteomes" id="UP000297900">
    <property type="component" value="Unassembled WGS sequence"/>
</dbReference>
<evidence type="ECO:0000313" key="3">
    <source>
        <dbReference type="Proteomes" id="UP000297900"/>
    </source>
</evidence>
<gene>
    <name evidence="2" type="ORF">E2980_04175</name>
</gene>
<keyword evidence="3" id="KW-1185">Reference proteome</keyword>
<protein>
    <submittedName>
        <fullName evidence="2">Uncharacterized protein</fullName>
    </submittedName>
</protein>
<keyword evidence="1" id="KW-0472">Membrane</keyword>
<keyword evidence="1" id="KW-0812">Transmembrane</keyword>
<dbReference type="OrthoDB" id="2680325at2"/>
<keyword evidence="1" id="KW-1133">Transmembrane helix</keyword>
<organism evidence="2 3">
    <name type="scientific">Cohnella luojiensis</name>
    <dbReference type="NCBI Taxonomy" id="652876"/>
    <lineage>
        <taxon>Bacteria</taxon>
        <taxon>Bacillati</taxon>
        <taxon>Bacillota</taxon>
        <taxon>Bacilli</taxon>
        <taxon>Bacillales</taxon>
        <taxon>Paenibacillaceae</taxon>
        <taxon>Cohnella</taxon>
    </lineage>
</organism>
<dbReference type="RefSeq" id="WP_135150874.1">
    <property type="nucleotide sequence ID" value="NZ_SOMN01000003.1"/>
</dbReference>
<accession>A0A4Y8M5Z3</accession>
<dbReference type="AlphaFoldDB" id="A0A4Y8M5Z3"/>
<evidence type="ECO:0000313" key="2">
    <source>
        <dbReference type="EMBL" id="TFE29960.1"/>
    </source>
</evidence>